<evidence type="ECO:0000256" key="5">
    <source>
        <dbReference type="ARBA" id="ARBA00022842"/>
    </source>
</evidence>
<dbReference type="PROSITE" id="PS00728">
    <property type="entry name" value="AP_NUCLEASE_F1_3"/>
    <property type="match status" value="1"/>
</dbReference>
<dbReference type="OrthoDB" id="9803914at2"/>
<feature type="binding site" evidence="7">
    <location>
        <position position="9"/>
    </location>
    <ligand>
        <name>Mg(2+)</name>
        <dbReference type="ChEBI" id="CHEBI:18420"/>
        <label>1</label>
    </ligand>
</feature>
<dbReference type="NCBIfam" id="TIGR00633">
    <property type="entry name" value="xth"/>
    <property type="match status" value="1"/>
</dbReference>
<dbReference type="Gene3D" id="3.60.10.10">
    <property type="entry name" value="Endonuclease/exonuclease/phosphatase"/>
    <property type="match status" value="1"/>
</dbReference>
<dbReference type="GO" id="GO:0046872">
    <property type="term" value="F:metal ion binding"/>
    <property type="evidence" value="ECO:0007669"/>
    <property type="project" value="UniProtKB-KW"/>
</dbReference>
<dbReference type="CDD" id="cd09087">
    <property type="entry name" value="Ape1-like_AP-endo"/>
    <property type="match status" value="1"/>
</dbReference>
<dbReference type="GO" id="GO:0006284">
    <property type="term" value="P:base-excision repair"/>
    <property type="evidence" value="ECO:0007669"/>
    <property type="project" value="TreeGrafter"/>
</dbReference>
<feature type="active site" evidence="6">
    <location>
        <position position="132"/>
    </location>
</feature>
<feature type="site" description="Transition state stabilizer" evidence="8">
    <location>
        <position position="173"/>
    </location>
</feature>
<dbReference type="HOGENOM" id="CLU_027539_1_3_9"/>
<keyword evidence="7" id="KW-0464">Manganese</keyword>
<feature type="site" description="Important for catalytic activity" evidence="8">
    <location>
        <position position="251"/>
    </location>
</feature>
<evidence type="ECO:0000256" key="7">
    <source>
        <dbReference type="PIRSR" id="PIRSR604808-2"/>
    </source>
</evidence>
<protein>
    <submittedName>
        <fullName evidence="10">Exodeoxyribonuclease III</fullName>
    </submittedName>
</protein>
<dbReference type="InterPro" id="IPR020848">
    <property type="entry name" value="AP_endonuclease_F1_CS"/>
</dbReference>
<evidence type="ECO:0000256" key="6">
    <source>
        <dbReference type="PIRSR" id="PIRSR604808-1"/>
    </source>
</evidence>
<accession>A0A0F4KTC7</accession>
<evidence type="ECO:0000256" key="2">
    <source>
        <dbReference type="ARBA" id="ARBA00007092"/>
    </source>
</evidence>
<organism evidence="10 11">
    <name type="scientific">Bombilactobacillus mellis</name>
    <dbReference type="NCBI Taxonomy" id="1218508"/>
    <lineage>
        <taxon>Bacteria</taxon>
        <taxon>Bacillati</taxon>
        <taxon>Bacillota</taxon>
        <taxon>Bacilli</taxon>
        <taxon>Lactobacillales</taxon>
        <taxon>Lactobacillaceae</taxon>
        <taxon>Bombilactobacillus</taxon>
    </lineage>
</organism>
<dbReference type="PROSITE" id="PS00726">
    <property type="entry name" value="AP_NUCLEASE_F1_1"/>
    <property type="match status" value="1"/>
</dbReference>
<dbReference type="RefSeq" id="WP_045923324.1">
    <property type="nucleotide sequence ID" value="NZ_JBHTHW010000005.1"/>
</dbReference>
<feature type="binding site" evidence="7">
    <location>
        <position position="277"/>
    </location>
    <ligand>
        <name>Mg(2+)</name>
        <dbReference type="ChEBI" id="CHEBI:18420"/>
        <label>1</label>
    </ligand>
</feature>
<sequence>MEYQLISWNIDSLNAALTSKSPRSILTRKVLQKIIQIHPDIVALQETKMPADPNKVKKLLQLVTEYFPDYQVVYRSSQPPARKGYAGTMILYLQTLPQPQSSYPHINAPETMDDEGRIITLEFPDFFVSTVYTPNSGQHLERLSLRQIWDDKYRAYLMSLTQTKPVLACGDFNVAHQENDLAHPANNHQTAGFTDEERQKFSQLLEAGFIDAFREIYPQATGYYQENCSLYTWFPQRVKTSKKNNSGWRIDYWVLSKTLTSKIKSCVPLTTGERQDHLPILLQIDL</sequence>
<name>A0A0F4KTC7_9LACO</name>
<dbReference type="STRING" id="1218508.JG29_15020"/>
<evidence type="ECO:0000313" key="11">
    <source>
        <dbReference type="Proteomes" id="UP000033695"/>
    </source>
</evidence>
<feature type="domain" description="Endonuclease/exonuclease/phosphatase" evidence="9">
    <location>
        <begin position="6"/>
        <end position="270"/>
    </location>
</feature>
<dbReference type="Pfam" id="PF03372">
    <property type="entry name" value="Exo_endo_phos"/>
    <property type="match status" value="1"/>
</dbReference>
<keyword evidence="5 7" id="KW-0460">Magnesium</keyword>
<reference evidence="10 11" key="1">
    <citation type="submission" date="2014-12" db="EMBL/GenBank/DDBJ databases">
        <title>Comparative genomics of the lactic acid bacteria isolated from the honey bee gut.</title>
        <authorList>
            <person name="Ellegaard K.M."/>
            <person name="Tamarit D."/>
            <person name="Javelind E."/>
            <person name="Olofsson T."/>
            <person name="Andersson S.G."/>
            <person name="Vasquez A."/>
        </authorList>
    </citation>
    <scope>NUCLEOTIDE SEQUENCE [LARGE SCALE GENOMIC DNA]</scope>
    <source>
        <strain evidence="10 11">Hon2</strain>
    </source>
</reference>
<dbReference type="GO" id="GO:0003906">
    <property type="term" value="F:DNA-(apurinic or apyrimidinic site) endonuclease activity"/>
    <property type="evidence" value="ECO:0007669"/>
    <property type="project" value="TreeGrafter"/>
</dbReference>
<comment type="similarity">
    <text evidence="2">Belongs to the DNA repair enzymes AP/ExoA family.</text>
</comment>
<comment type="caution">
    <text evidence="10">The sequence shown here is derived from an EMBL/GenBank/DDBJ whole genome shotgun (WGS) entry which is preliminary data.</text>
</comment>
<dbReference type="PANTHER" id="PTHR22748">
    <property type="entry name" value="AP ENDONUCLEASE"/>
    <property type="match status" value="1"/>
</dbReference>
<gene>
    <name evidence="10" type="ORF">JG29_15020</name>
</gene>
<keyword evidence="3 7" id="KW-0479">Metal-binding</keyword>
<dbReference type="InterPro" id="IPR004808">
    <property type="entry name" value="AP_endonuc_1"/>
</dbReference>
<dbReference type="InterPro" id="IPR005135">
    <property type="entry name" value="Endo/exonuclease/phosphatase"/>
</dbReference>
<dbReference type="EMBL" id="JXBZ01000009">
    <property type="protein sequence ID" value="KJY48441.1"/>
    <property type="molecule type" value="Genomic_DNA"/>
</dbReference>
<proteinExistence type="inferred from homology"/>
<dbReference type="Proteomes" id="UP000033695">
    <property type="component" value="Unassembled WGS sequence"/>
</dbReference>
<feature type="site" description="Interaction with DNA substrate" evidence="8">
    <location>
        <position position="277"/>
    </location>
</feature>
<evidence type="ECO:0000256" key="1">
    <source>
        <dbReference type="ARBA" id="ARBA00001936"/>
    </source>
</evidence>
<evidence type="ECO:0000256" key="3">
    <source>
        <dbReference type="ARBA" id="ARBA00022723"/>
    </source>
</evidence>
<feature type="binding site" evidence="7">
    <location>
        <position position="276"/>
    </location>
    <ligand>
        <name>Mg(2+)</name>
        <dbReference type="ChEBI" id="CHEBI:18420"/>
        <label>1</label>
    </ligand>
</feature>
<evidence type="ECO:0000256" key="8">
    <source>
        <dbReference type="PIRSR" id="PIRSR604808-3"/>
    </source>
</evidence>
<dbReference type="GO" id="GO:0003677">
    <property type="term" value="F:DNA binding"/>
    <property type="evidence" value="ECO:0007669"/>
    <property type="project" value="InterPro"/>
</dbReference>
<dbReference type="GO" id="GO:0008081">
    <property type="term" value="F:phosphoric diester hydrolase activity"/>
    <property type="evidence" value="ECO:0007669"/>
    <property type="project" value="TreeGrafter"/>
</dbReference>
<dbReference type="PROSITE" id="PS51435">
    <property type="entry name" value="AP_NUCLEASE_F1_4"/>
    <property type="match status" value="1"/>
</dbReference>
<keyword evidence="4" id="KW-0378">Hydrolase</keyword>
<feature type="binding site" evidence="7">
    <location>
        <position position="171"/>
    </location>
    <ligand>
        <name>Mg(2+)</name>
        <dbReference type="ChEBI" id="CHEBI:18420"/>
        <label>1</label>
    </ligand>
</feature>
<dbReference type="InterPro" id="IPR036691">
    <property type="entry name" value="Endo/exonu/phosph_ase_sf"/>
</dbReference>
<dbReference type="InterPro" id="IPR020847">
    <property type="entry name" value="AP_endonuclease_F1_BS"/>
</dbReference>
<comment type="cofactor">
    <cofactor evidence="7">
        <name>Mg(2+)</name>
        <dbReference type="ChEBI" id="CHEBI:18420"/>
    </cofactor>
    <cofactor evidence="7">
        <name>Mn(2+)</name>
        <dbReference type="ChEBI" id="CHEBI:29035"/>
    </cofactor>
    <text evidence="7">Probably binds two magnesium or manganese ions per subunit.</text>
</comment>
<evidence type="ECO:0000313" key="10">
    <source>
        <dbReference type="EMBL" id="KJY48441.1"/>
    </source>
</evidence>
<dbReference type="AlphaFoldDB" id="A0A0F4KTC7"/>
<evidence type="ECO:0000256" key="4">
    <source>
        <dbReference type="ARBA" id="ARBA00022801"/>
    </source>
</evidence>
<keyword evidence="11" id="KW-1185">Reference proteome</keyword>
<feature type="active site" description="Proton acceptor" evidence="6">
    <location>
        <position position="277"/>
    </location>
</feature>
<dbReference type="SUPFAM" id="SSF56219">
    <property type="entry name" value="DNase I-like"/>
    <property type="match status" value="1"/>
</dbReference>
<feature type="binding site" evidence="7">
    <location>
        <position position="46"/>
    </location>
    <ligand>
        <name>Mg(2+)</name>
        <dbReference type="ChEBI" id="CHEBI:18420"/>
        <label>1</label>
    </ligand>
</feature>
<dbReference type="PATRIC" id="fig|1218508.4.peg.1493"/>
<feature type="binding site" evidence="7">
    <location>
        <position position="173"/>
    </location>
    <ligand>
        <name>Mg(2+)</name>
        <dbReference type="ChEBI" id="CHEBI:18420"/>
        <label>1</label>
    </ligand>
</feature>
<dbReference type="GO" id="GO:0008311">
    <property type="term" value="F:double-stranded DNA 3'-5' DNA exonuclease activity"/>
    <property type="evidence" value="ECO:0007669"/>
    <property type="project" value="TreeGrafter"/>
</dbReference>
<comment type="cofactor">
    <cofactor evidence="1">
        <name>Mn(2+)</name>
        <dbReference type="ChEBI" id="CHEBI:29035"/>
    </cofactor>
</comment>
<evidence type="ECO:0000259" key="9">
    <source>
        <dbReference type="Pfam" id="PF03372"/>
    </source>
</evidence>
<feature type="active site" evidence="6">
    <location>
        <position position="171"/>
    </location>
</feature>
<dbReference type="PANTHER" id="PTHR22748:SF6">
    <property type="entry name" value="DNA-(APURINIC OR APYRIMIDINIC SITE) ENDONUCLEASE"/>
    <property type="match status" value="1"/>
</dbReference>